<dbReference type="Gene3D" id="3.30.1490.190">
    <property type="match status" value="1"/>
</dbReference>
<evidence type="ECO:0000256" key="4">
    <source>
        <dbReference type="ARBA" id="ARBA00023015"/>
    </source>
</evidence>
<keyword evidence="2" id="KW-0678">Repressor</keyword>
<keyword evidence="5" id="KW-0238">DNA-binding</keyword>
<proteinExistence type="inferred from homology"/>
<feature type="binding site" evidence="7">
    <location>
        <position position="110"/>
    </location>
    <ligand>
        <name>Zn(2+)</name>
        <dbReference type="ChEBI" id="CHEBI:29105"/>
    </ligand>
</feature>
<comment type="cofactor">
    <cofactor evidence="8">
        <name>Mn(2+)</name>
        <dbReference type="ChEBI" id="CHEBI:29035"/>
    </cofactor>
    <cofactor evidence="8">
        <name>Fe(2+)</name>
        <dbReference type="ChEBI" id="CHEBI:29033"/>
    </cofactor>
    <text evidence="8">Binds 1 Mn(2+) or Fe(2+) ion per subunit.</text>
</comment>
<evidence type="ECO:0000256" key="8">
    <source>
        <dbReference type="PIRSR" id="PIRSR602481-2"/>
    </source>
</evidence>
<dbReference type="InterPro" id="IPR036388">
    <property type="entry name" value="WH-like_DNA-bd_sf"/>
</dbReference>
<dbReference type="InterPro" id="IPR043135">
    <property type="entry name" value="Fur_C"/>
</dbReference>
<organism evidence="9 10">
    <name type="scientific">Sphingobacterium cellulitidis</name>
    <dbReference type="NCBI Taxonomy" id="1768011"/>
    <lineage>
        <taxon>Bacteria</taxon>
        <taxon>Pseudomonadati</taxon>
        <taxon>Bacteroidota</taxon>
        <taxon>Sphingobacteriia</taxon>
        <taxon>Sphingobacteriales</taxon>
        <taxon>Sphingobacteriaceae</taxon>
        <taxon>Sphingobacterium</taxon>
    </lineage>
</organism>
<evidence type="ECO:0000313" key="10">
    <source>
        <dbReference type="Proteomes" id="UP000614460"/>
    </source>
</evidence>
<keyword evidence="3 7" id="KW-0862">Zinc</keyword>
<comment type="similarity">
    <text evidence="1">Belongs to the Fur family.</text>
</comment>
<dbReference type="InterPro" id="IPR036390">
    <property type="entry name" value="WH_DNA-bd_sf"/>
</dbReference>
<feature type="binding site" evidence="8">
    <location>
        <position position="101"/>
    </location>
    <ligand>
        <name>Fe cation</name>
        <dbReference type="ChEBI" id="CHEBI:24875"/>
    </ligand>
</feature>
<dbReference type="PANTHER" id="PTHR33202:SF22">
    <property type="entry name" value="HYDROGEN PEROXIDE SENSITIVE REPRESSOR"/>
    <property type="match status" value="1"/>
</dbReference>
<evidence type="ECO:0000256" key="6">
    <source>
        <dbReference type="ARBA" id="ARBA00023163"/>
    </source>
</evidence>
<evidence type="ECO:0000256" key="3">
    <source>
        <dbReference type="ARBA" id="ARBA00022833"/>
    </source>
</evidence>
<dbReference type="GO" id="GO:1900376">
    <property type="term" value="P:regulation of secondary metabolite biosynthetic process"/>
    <property type="evidence" value="ECO:0007669"/>
    <property type="project" value="TreeGrafter"/>
</dbReference>
<dbReference type="AlphaFoldDB" id="A0A8H9KX59"/>
<dbReference type="Gene3D" id="1.10.10.10">
    <property type="entry name" value="Winged helix-like DNA-binding domain superfamily/Winged helix DNA-binding domain"/>
    <property type="match status" value="1"/>
</dbReference>
<gene>
    <name evidence="9" type="ORF">GCM10011516_13400</name>
</gene>
<dbReference type="PANTHER" id="PTHR33202">
    <property type="entry name" value="ZINC UPTAKE REGULATION PROTEIN"/>
    <property type="match status" value="1"/>
</dbReference>
<dbReference type="GO" id="GO:0008270">
    <property type="term" value="F:zinc ion binding"/>
    <property type="evidence" value="ECO:0007669"/>
    <property type="project" value="TreeGrafter"/>
</dbReference>
<dbReference type="GO" id="GO:0003700">
    <property type="term" value="F:DNA-binding transcription factor activity"/>
    <property type="evidence" value="ECO:0007669"/>
    <property type="project" value="InterPro"/>
</dbReference>
<accession>A0A8H9KX59</accession>
<feature type="binding site" evidence="8">
    <location>
        <position position="103"/>
    </location>
    <ligand>
        <name>Fe cation</name>
        <dbReference type="ChEBI" id="CHEBI:24875"/>
    </ligand>
</feature>
<dbReference type="Pfam" id="PF01475">
    <property type="entry name" value="FUR"/>
    <property type="match status" value="1"/>
</dbReference>
<keyword evidence="7" id="KW-0479">Metal-binding</keyword>
<reference evidence="9" key="1">
    <citation type="journal article" date="2014" name="Int. J. Syst. Evol. Microbiol.">
        <title>Complete genome sequence of Corynebacterium casei LMG S-19264T (=DSM 44701T), isolated from a smear-ripened cheese.</title>
        <authorList>
            <consortium name="US DOE Joint Genome Institute (JGI-PGF)"/>
            <person name="Walter F."/>
            <person name="Albersmeier A."/>
            <person name="Kalinowski J."/>
            <person name="Ruckert C."/>
        </authorList>
    </citation>
    <scope>NUCLEOTIDE SEQUENCE</scope>
    <source>
        <strain evidence="9">CGMCC 1.15966</strain>
    </source>
</reference>
<dbReference type="Proteomes" id="UP000614460">
    <property type="component" value="Unassembled WGS sequence"/>
</dbReference>
<comment type="caution">
    <text evidence="9">The sequence shown here is derived from an EMBL/GenBank/DDBJ whole genome shotgun (WGS) entry which is preliminary data.</text>
</comment>
<evidence type="ECO:0000256" key="2">
    <source>
        <dbReference type="ARBA" id="ARBA00022491"/>
    </source>
</evidence>
<feature type="binding site" evidence="7">
    <location>
        <position position="113"/>
    </location>
    <ligand>
        <name>Zn(2+)</name>
        <dbReference type="ChEBI" id="CHEBI:29105"/>
    </ligand>
</feature>
<dbReference type="RefSeq" id="WP_094258282.1">
    <property type="nucleotide sequence ID" value="NZ_BMKM01000002.1"/>
</dbReference>
<comment type="cofactor">
    <cofactor evidence="7">
        <name>Zn(2+)</name>
        <dbReference type="ChEBI" id="CHEBI:29105"/>
    </cofactor>
    <text evidence="7">Binds 1 zinc ion per subunit.</text>
</comment>
<protein>
    <recommendedName>
        <fullName evidence="11">Fur family transcriptional regulator, ferric uptake regulator</fullName>
    </recommendedName>
</protein>
<reference evidence="9" key="2">
    <citation type="submission" date="2020-09" db="EMBL/GenBank/DDBJ databases">
        <authorList>
            <person name="Sun Q."/>
            <person name="Zhou Y."/>
        </authorList>
    </citation>
    <scope>NUCLEOTIDE SEQUENCE</scope>
    <source>
        <strain evidence="9">CGMCC 1.15966</strain>
    </source>
</reference>
<dbReference type="InterPro" id="IPR002481">
    <property type="entry name" value="FUR"/>
</dbReference>
<evidence type="ECO:0000256" key="1">
    <source>
        <dbReference type="ARBA" id="ARBA00007957"/>
    </source>
</evidence>
<keyword evidence="4" id="KW-0805">Transcription regulation</keyword>
<feature type="binding site" evidence="7">
    <location>
        <position position="146"/>
    </location>
    <ligand>
        <name>Zn(2+)</name>
        <dbReference type="ChEBI" id="CHEBI:29105"/>
    </ligand>
</feature>
<keyword evidence="6" id="KW-0804">Transcription</keyword>
<name>A0A8H9KX59_9SPHI</name>
<dbReference type="GO" id="GO:0000976">
    <property type="term" value="F:transcription cis-regulatory region binding"/>
    <property type="evidence" value="ECO:0007669"/>
    <property type="project" value="TreeGrafter"/>
</dbReference>
<evidence type="ECO:0000256" key="7">
    <source>
        <dbReference type="PIRSR" id="PIRSR602481-1"/>
    </source>
</evidence>
<evidence type="ECO:0008006" key="11">
    <source>
        <dbReference type="Google" id="ProtNLM"/>
    </source>
</evidence>
<dbReference type="SUPFAM" id="SSF46785">
    <property type="entry name" value="Winged helix' DNA-binding domain"/>
    <property type="match status" value="1"/>
</dbReference>
<dbReference type="EMBL" id="BMKM01000002">
    <property type="protein sequence ID" value="GGE17012.1"/>
    <property type="molecule type" value="Genomic_DNA"/>
</dbReference>
<keyword evidence="10" id="KW-1185">Reference proteome</keyword>
<dbReference type="GO" id="GO:0045892">
    <property type="term" value="P:negative regulation of DNA-templated transcription"/>
    <property type="evidence" value="ECO:0007669"/>
    <property type="project" value="TreeGrafter"/>
</dbReference>
<feature type="binding site" evidence="7">
    <location>
        <position position="149"/>
    </location>
    <ligand>
        <name>Zn(2+)</name>
        <dbReference type="ChEBI" id="CHEBI:29105"/>
    </ligand>
</feature>
<evidence type="ECO:0000256" key="5">
    <source>
        <dbReference type="ARBA" id="ARBA00023125"/>
    </source>
</evidence>
<sequence>MKADMSTELAPEKLEEYSQLLKANQLKVTQPRLRVLDIISTKVSAISQPELEKILGSEIDRVTLYRILASLEEKGILHKVFDLNGTATYAICSTRCSADHHHDQHVHFICSVCNSVYCLDEIALPKIKLPKDFSLHSIAINAVGICDNCNKKSS</sequence>
<keyword evidence="8" id="KW-0408">Iron</keyword>
<evidence type="ECO:0000313" key="9">
    <source>
        <dbReference type="EMBL" id="GGE17012.1"/>
    </source>
</evidence>